<evidence type="ECO:0000313" key="8">
    <source>
        <dbReference type="Proteomes" id="UP001634007"/>
    </source>
</evidence>
<dbReference type="Pfam" id="PF18052">
    <property type="entry name" value="Rx_N"/>
    <property type="match status" value="1"/>
</dbReference>
<dbReference type="Gene3D" id="1.10.10.10">
    <property type="entry name" value="Winged helix-like DNA-binding domain superfamily/Winged helix DNA-binding domain"/>
    <property type="match status" value="1"/>
</dbReference>
<keyword evidence="8" id="KW-1185">Reference proteome</keyword>
<protein>
    <recommendedName>
        <fullName evidence="9">Disease resistance protein RGA3</fullName>
    </recommendedName>
</protein>
<dbReference type="Gene3D" id="3.40.50.300">
    <property type="entry name" value="P-loop containing nucleotide triphosphate hydrolases"/>
    <property type="match status" value="1"/>
</dbReference>
<keyword evidence="1" id="KW-0677">Repeat</keyword>
<dbReference type="AlphaFoldDB" id="A0ABD3LCN1"/>
<keyword evidence="2" id="KW-0547">Nucleotide-binding</keyword>
<evidence type="ECO:0000256" key="3">
    <source>
        <dbReference type="ARBA" id="ARBA00022821"/>
    </source>
</evidence>
<reference evidence="7 8" key="1">
    <citation type="submission" date="2024-11" db="EMBL/GenBank/DDBJ databases">
        <title>Chromosome-level genome assembly of Eucalyptus globulus Labill. provides insights into its genome evolution.</title>
        <authorList>
            <person name="Li X."/>
        </authorList>
    </citation>
    <scope>NUCLEOTIDE SEQUENCE [LARGE SCALE GENOMIC DNA]</scope>
    <source>
        <strain evidence="7">CL2024</strain>
        <tissue evidence="7">Fresh tender leaves</tissue>
    </source>
</reference>
<evidence type="ECO:0000256" key="1">
    <source>
        <dbReference type="ARBA" id="ARBA00022737"/>
    </source>
</evidence>
<dbReference type="InterPro" id="IPR041118">
    <property type="entry name" value="Rx_N"/>
</dbReference>
<evidence type="ECO:0008006" key="9">
    <source>
        <dbReference type="Google" id="ProtNLM"/>
    </source>
</evidence>
<organism evidence="7 8">
    <name type="scientific">Eucalyptus globulus</name>
    <name type="common">Tasmanian blue gum</name>
    <dbReference type="NCBI Taxonomy" id="34317"/>
    <lineage>
        <taxon>Eukaryota</taxon>
        <taxon>Viridiplantae</taxon>
        <taxon>Streptophyta</taxon>
        <taxon>Embryophyta</taxon>
        <taxon>Tracheophyta</taxon>
        <taxon>Spermatophyta</taxon>
        <taxon>Magnoliopsida</taxon>
        <taxon>eudicotyledons</taxon>
        <taxon>Gunneridae</taxon>
        <taxon>Pentapetalae</taxon>
        <taxon>rosids</taxon>
        <taxon>malvids</taxon>
        <taxon>Myrtales</taxon>
        <taxon>Myrtaceae</taxon>
        <taxon>Myrtoideae</taxon>
        <taxon>Eucalypteae</taxon>
        <taxon>Eucalyptus</taxon>
    </lineage>
</organism>
<dbReference type="InterPro" id="IPR002182">
    <property type="entry name" value="NB-ARC"/>
</dbReference>
<keyword evidence="3" id="KW-0611">Plant defense</keyword>
<dbReference type="FunFam" id="3.40.50.300:FF:001091">
    <property type="entry name" value="Probable disease resistance protein At1g61300"/>
    <property type="match status" value="1"/>
</dbReference>
<dbReference type="PANTHER" id="PTHR36766:SF40">
    <property type="entry name" value="DISEASE RESISTANCE PROTEIN RGA3"/>
    <property type="match status" value="1"/>
</dbReference>
<dbReference type="Gene3D" id="1.10.8.430">
    <property type="entry name" value="Helical domain of apoptotic protease-activating factors"/>
    <property type="match status" value="1"/>
</dbReference>
<feature type="domain" description="Disease resistance N-terminal" evidence="6">
    <location>
        <begin position="14"/>
        <end position="95"/>
    </location>
</feature>
<proteinExistence type="predicted"/>
<evidence type="ECO:0000256" key="4">
    <source>
        <dbReference type="ARBA" id="ARBA00022840"/>
    </source>
</evidence>
<dbReference type="InterPro" id="IPR036388">
    <property type="entry name" value="WH-like_DNA-bd_sf"/>
</dbReference>
<keyword evidence="4" id="KW-0067">ATP-binding</keyword>
<feature type="domain" description="NB-ARC" evidence="5">
    <location>
        <begin position="164"/>
        <end position="332"/>
    </location>
</feature>
<evidence type="ECO:0000313" key="7">
    <source>
        <dbReference type="EMBL" id="KAL3749278.1"/>
    </source>
</evidence>
<dbReference type="PANTHER" id="PTHR36766">
    <property type="entry name" value="PLANT BROAD-SPECTRUM MILDEW RESISTANCE PROTEIN RPW8"/>
    <property type="match status" value="1"/>
</dbReference>
<dbReference type="GO" id="GO:0005524">
    <property type="term" value="F:ATP binding"/>
    <property type="evidence" value="ECO:0007669"/>
    <property type="project" value="UniProtKB-KW"/>
</dbReference>
<dbReference type="PRINTS" id="PR00364">
    <property type="entry name" value="DISEASERSIST"/>
</dbReference>
<dbReference type="Proteomes" id="UP001634007">
    <property type="component" value="Unassembled WGS sequence"/>
</dbReference>
<dbReference type="EMBL" id="JBJKBG010000002">
    <property type="protein sequence ID" value="KAL3749278.1"/>
    <property type="molecule type" value="Genomic_DNA"/>
</dbReference>
<sequence length="425" mass="48793">MVEAIIVSIAGEIITNLVPQALEKIGKLWGIKHDLEMLRDIVSTVQAALDDAEEQSYQSREIQVWLNKMKDALYDAQDVLEEFNVEAMGRELRGHNVMMKEVTTFFSNSNQLAFKLKMKAINASRRFHLNERPVDLQVEREQRKRGEMHSFIREEGIRGRDGDKKTIMEFLLDSNMNENVSILPIVGIGGLGKTALAQFVFNDEAVNKQFNLKIWVCVSNDFDMKKIVKEMLTSAKQKEPTEDTMELLQSKLRAEIDGKKYLLVLDDLWNTEREKWLNLKILLDEGAKGSKILITTRLPLVANITCTTEAYSLKGLSNGMSFDLLMQMACKEEELQDPNMRVIGEDIVRKCSGVPLVIRTVGSLLFFKKTKHEWLDFKDHELLEVSQREDCIKSVLKLSYDHLPSHLKQCFALCSLFPKDYEIKK</sequence>
<dbReference type="SUPFAM" id="SSF52540">
    <property type="entry name" value="P-loop containing nucleoside triphosphate hydrolases"/>
    <property type="match status" value="1"/>
</dbReference>
<comment type="caution">
    <text evidence="7">The sequence shown here is derived from an EMBL/GenBank/DDBJ whole genome shotgun (WGS) entry which is preliminary data.</text>
</comment>
<name>A0ABD3LCN1_EUCGL</name>
<dbReference type="InterPro" id="IPR027417">
    <property type="entry name" value="P-loop_NTPase"/>
</dbReference>
<evidence type="ECO:0000259" key="5">
    <source>
        <dbReference type="Pfam" id="PF00931"/>
    </source>
</evidence>
<dbReference type="InterPro" id="IPR042197">
    <property type="entry name" value="Apaf_helical"/>
</dbReference>
<gene>
    <name evidence="7" type="ORF">ACJRO7_010391</name>
</gene>
<accession>A0ABD3LCN1</accession>
<dbReference type="Pfam" id="PF00931">
    <property type="entry name" value="NB-ARC"/>
    <property type="match status" value="1"/>
</dbReference>
<dbReference type="GO" id="GO:0006952">
    <property type="term" value="P:defense response"/>
    <property type="evidence" value="ECO:0007669"/>
    <property type="project" value="UniProtKB-KW"/>
</dbReference>
<evidence type="ECO:0000256" key="2">
    <source>
        <dbReference type="ARBA" id="ARBA00022741"/>
    </source>
</evidence>
<dbReference type="Gene3D" id="1.20.5.4130">
    <property type="match status" value="1"/>
</dbReference>
<evidence type="ECO:0000259" key="6">
    <source>
        <dbReference type="Pfam" id="PF18052"/>
    </source>
</evidence>